<gene>
    <name evidence="2" type="ORF">B1991_08650</name>
</gene>
<dbReference type="PANTHER" id="PTHR43792">
    <property type="entry name" value="GNAT FAMILY, PUTATIVE (AFU_ORTHOLOGUE AFUA_3G00765)-RELATED-RELATED"/>
    <property type="match status" value="1"/>
</dbReference>
<dbReference type="AlphaFoldDB" id="A0A4S3KGF2"/>
<evidence type="ECO:0000313" key="2">
    <source>
        <dbReference type="EMBL" id="THD07348.1"/>
    </source>
</evidence>
<reference evidence="2 3" key="1">
    <citation type="submission" date="2017-02" db="EMBL/GenBank/DDBJ databases">
        <title>Whole genome sequencing of Rhodanobacter lindaniclasticus DSM 17932.</title>
        <authorList>
            <person name="Kumar S."/>
            <person name="Patil P."/>
            <person name="Patil P.B."/>
        </authorList>
    </citation>
    <scope>NUCLEOTIDE SEQUENCE [LARGE SCALE GENOMIC DNA]</scope>
    <source>
        <strain evidence="2 3">DSM 17932</strain>
    </source>
</reference>
<dbReference type="OrthoDB" id="9801656at2"/>
<feature type="domain" description="N-acetyltransferase" evidence="1">
    <location>
        <begin position="13"/>
        <end position="170"/>
    </location>
</feature>
<dbReference type="Gene3D" id="3.40.630.30">
    <property type="match status" value="1"/>
</dbReference>
<evidence type="ECO:0000259" key="1">
    <source>
        <dbReference type="PROSITE" id="PS51186"/>
    </source>
</evidence>
<dbReference type="Pfam" id="PF13302">
    <property type="entry name" value="Acetyltransf_3"/>
    <property type="match status" value="1"/>
</dbReference>
<dbReference type="RefSeq" id="WP_136258326.1">
    <property type="nucleotide sequence ID" value="NZ_MWIO01000026.1"/>
</dbReference>
<accession>A0A4S3KGF2</accession>
<dbReference type="Proteomes" id="UP000306317">
    <property type="component" value="Unassembled WGS sequence"/>
</dbReference>
<dbReference type="EMBL" id="MWIO01000026">
    <property type="protein sequence ID" value="THD07348.1"/>
    <property type="molecule type" value="Genomic_DNA"/>
</dbReference>
<keyword evidence="2" id="KW-0808">Transferase</keyword>
<dbReference type="PROSITE" id="PS51186">
    <property type="entry name" value="GNAT"/>
    <property type="match status" value="1"/>
</dbReference>
<dbReference type="SUPFAM" id="SSF55729">
    <property type="entry name" value="Acyl-CoA N-acyltransferases (Nat)"/>
    <property type="match status" value="1"/>
</dbReference>
<dbReference type="InterPro" id="IPR000182">
    <property type="entry name" value="GNAT_dom"/>
</dbReference>
<dbReference type="InterPro" id="IPR051531">
    <property type="entry name" value="N-acetyltransferase"/>
</dbReference>
<organism evidence="2 3">
    <name type="scientific">Rhodanobacter lindaniclasticus</name>
    <dbReference type="NCBI Taxonomy" id="75310"/>
    <lineage>
        <taxon>Bacteria</taxon>
        <taxon>Pseudomonadati</taxon>
        <taxon>Pseudomonadota</taxon>
        <taxon>Gammaproteobacteria</taxon>
        <taxon>Lysobacterales</taxon>
        <taxon>Rhodanobacteraceae</taxon>
        <taxon>Rhodanobacter</taxon>
    </lineage>
</organism>
<comment type="caution">
    <text evidence="2">The sequence shown here is derived from an EMBL/GenBank/DDBJ whole genome shotgun (WGS) entry which is preliminary data.</text>
</comment>
<dbReference type="GO" id="GO:0016747">
    <property type="term" value="F:acyltransferase activity, transferring groups other than amino-acyl groups"/>
    <property type="evidence" value="ECO:0007669"/>
    <property type="project" value="InterPro"/>
</dbReference>
<name>A0A4S3KGF2_9GAMM</name>
<protein>
    <submittedName>
        <fullName evidence="2">GNAT family N-acetyltransferase</fullName>
    </submittedName>
</protein>
<dbReference type="InterPro" id="IPR016181">
    <property type="entry name" value="Acyl_CoA_acyltransferase"/>
</dbReference>
<dbReference type="PANTHER" id="PTHR43792:SF1">
    <property type="entry name" value="N-ACETYLTRANSFERASE DOMAIN-CONTAINING PROTEIN"/>
    <property type="match status" value="1"/>
</dbReference>
<sequence>MGWQDIRIETDRLILRPTRPEDFEGWATLMADAENARHIGGPQPRAVAWRGFLSMAGAWAIQGFGMFSVIEKSSGRWIGRLGPWCPEGWPGTEVGWGLLRDAWGKGYATEGSVAAIDWAFDQLGWTEVIHTIAPDNAASQRVARRLGSGLIGPGRLPEPFQDLPVEIWGQSREAWERRRA</sequence>
<proteinExistence type="predicted"/>
<evidence type="ECO:0000313" key="3">
    <source>
        <dbReference type="Proteomes" id="UP000306317"/>
    </source>
</evidence>
<keyword evidence="3" id="KW-1185">Reference proteome</keyword>